<evidence type="ECO:0000256" key="1">
    <source>
        <dbReference type="SAM" id="SignalP"/>
    </source>
</evidence>
<reference evidence="3" key="2">
    <citation type="submission" date="2021-02" db="EMBL/GenBank/DDBJ databases">
        <authorList>
            <person name="Kimball J.A."/>
            <person name="Haas M.W."/>
            <person name="Macchietto M."/>
            <person name="Kono T."/>
            <person name="Duquette J."/>
            <person name="Shao M."/>
        </authorList>
    </citation>
    <scope>NUCLEOTIDE SEQUENCE</scope>
    <source>
        <tissue evidence="3">Fresh leaf tissue</tissue>
    </source>
</reference>
<dbReference type="CDD" id="cd01958">
    <property type="entry name" value="HPS_like"/>
    <property type="match status" value="1"/>
</dbReference>
<comment type="caution">
    <text evidence="3">The sequence shown here is derived from an EMBL/GenBank/DDBJ whole genome shotgun (WGS) entry which is preliminary data.</text>
</comment>
<dbReference type="EMBL" id="JAAALK010000080">
    <property type="protein sequence ID" value="KAG8092495.1"/>
    <property type="molecule type" value="Genomic_DNA"/>
</dbReference>
<dbReference type="Pfam" id="PF14547">
    <property type="entry name" value="Hydrophob_seed"/>
    <property type="match status" value="1"/>
</dbReference>
<dbReference type="Proteomes" id="UP000729402">
    <property type="component" value="Unassembled WGS sequence"/>
</dbReference>
<evidence type="ECO:0000313" key="3">
    <source>
        <dbReference type="EMBL" id="KAG8092495.1"/>
    </source>
</evidence>
<sequence>MATRPAPRKAAGSSTSTLAVTTLVMLSCLLSFVTPSEACGCNCCPCTKPPASGGKCPMDALKLGVCADVLGGLVNLQLLGSRPRSSQKRCCELIGGLADLDAAVCLCTALRADVLGVVDLDLPVQLSVLVNHCGKKVPAGFQCPKNS</sequence>
<name>A0A8J5WKU0_ZIZPA</name>
<reference evidence="3" key="1">
    <citation type="journal article" date="2021" name="bioRxiv">
        <title>Whole Genome Assembly and Annotation of Northern Wild Rice, Zizania palustris L., Supports a Whole Genome Duplication in the Zizania Genus.</title>
        <authorList>
            <person name="Haas M."/>
            <person name="Kono T."/>
            <person name="Macchietto M."/>
            <person name="Millas R."/>
            <person name="McGilp L."/>
            <person name="Shao M."/>
            <person name="Duquette J."/>
            <person name="Hirsch C.N."/>
            <person name="Kimball J."/>
        </authorList>
    </citation>
    <scope>NUCLEOTIDE SEQUENCE</scope>
    <source>
        <tissue evidence="3">Fresh leaf tissue</tissue>
    </source>
</reference>
<dbReference type="InterPro" id="IPR016140">
    <property type="entry name" value="Bifunc_inhib/LTP/seed_store"/>
</dbReference>
<protein>
    <recommendedName>
        <fullName evidence="2">Bifunctional inhibitor/plant lipid transfer protein/seed storage helical domain-containing protein</fullName>
    </recommendedName>
</protein>
<evidence type="ECO:0000313" key="4">
    <source>
        <dbReference type="Proteomes" id="UP000729402"/>
    </source>
</evidence>
<feature type="signal peptide" evidence="1">
    <location>
        <begin position="1"/>
        <end position="38"/>
    </location>
</feature>
<feature type="domain" description="Bifunctional inhibitor/plant lipid transfer protein/seed storage helical" evidence="2">
    <location>
        <begin position="56"/>
        <end position="143"/>
    </location>
</feature>
<gene>
    <name evidence="3" type="ORF">GUJ93_ZPchr0012g21595</name>
</gene>
<accession>A0A8J5WKU0</accession>
<dbReference type="InterPro" id="IPR027923">
    <property type="entry name" value="Hydrophob_seed_dom"/>
</dbReference>
<dbReference type="OrthoDB" id="694858at2759"/>
<organism evidence="3 4">
    <name type="scientific">Zizania palustris</name>
    <name type="common">Northern wild rice</name>
    <dbReference type="NCBI Taxonomy" id="103762"/>
    <lineage>
        <taxon>Eukaryota</taxon>
        <taxon>Viridiplantae</taxon>
        <taxon>Streptophyta</taxon>
        <taxon>Embryophyta</taxon>
        <taxon>Tracheophyta</taxon>
        <taxon>Spermatophyta</taxon>
        <taxon>Magnoliopsida</taxon>
        <taxon>Liliopsida</taxon>
        <taxon>Poales</taxon>
        <taxon>Poaceae</taxon>
        <taxon>BOP clade</taxon>
        <taxon>Oryzoideae</taxon>
        <taxon>Oryzeae</taxon>
        <taxon>Zizaniinae</taxon>
        <taxon>Zizania</taxon>
    </lineage>
</organism>
<proteinExistence type="predicted"/>
<keyword evidence="4" id="KW-1185">Reference proteome</keyword>
<dbReference type="PANTHER" id="PTHR31731">
    <property type="match status" value="1"/>
</dbReference>
<dbReference type="SMART" id="SM00499">
    <property type="entry name" value="AAI"/>
    <property type="match status" value="1"/>
</dbReference>
<keyword evidence="1" id="KW-0732">Signal</keyword>
<dbReference type="InterPro" id="IPR051636">
    <property type="entry name" value="Plant_LTP/defense-related"/>
</dbReference>
<dbReference type="AlphaFoldDB" id="A0A8J5WKU0"/>
<dbReference type="PROSITE" id="PS51257">
    <property type="entry name" value="PROKAR_LIPOPROTEIN"/>
    <property type="match status" value="1"/>
</dbReference>
<feature type="chain" id="PRO_5035201949" description="Bifunctional inhibitor/plant lipid transfer protein/seed storage helical domain-containing protein" evidence="1">
    <location>
        <begin position="39"/>
        <end position="147"/>
    </location>
</feature>
<evidence type="ECO:0000259" key="2">
    <source>
        <dbReference type="SMART" id="SM00499"/>
    </source>
</evidence>